<organism evidence="1 2">
    <name type="scientific">Sorangium cellulosum</name>
    <name type="common">Polyangium cellulosum</name>
    <dbReference type="NCBI Taxonomy" id="56"/>
    <lineage>
        <taxon>Bacteria</taxon>
        <taxon>Pseudomonadati</taxon>
        <taxon>Myxococcota</taxon>
        <taxon>Polyangia</taxon>
        <taxon>Polyangiales</taxon>
        <taxon>Polyangiaceae</taxon>
        <taxon>Sorangium</taxon>
    </lineage>
</organism>
<sequence length="61" mass="6331">MPPSPPAVVELLVAPAPPPPPLPAPSSSPQAAAVARVAEVTIDNQRGVRRMPSLLEQERAC</sequence>
<protein>
    <submittedName>
        <fullName evidence="1">Uncharacterized protein</fullName>
    </submittedName>
</protein>
<dbReference type="Proteomes" id="UP000075502">
    <property type="component" value="Unassembled WGS sequence"/>
</dbReference>
<dbReference type="AlphaFoldDB" id="A0A150TH12"/>
<proteinExistence type="predicted"/>
<dbReference type="EMBL" id="JEME01002540">
    <property type="protein sequence ID" value="KYG03960.1"/>
    <property type="molecule type" value="Genomic_DNA"/>
</dbReference>
<evidence type="ECO:0000313" key="2">
    <source>
        <dbReference type="Proteomes" id="UP000075502"/>
    </source>
</evidence>
<comment type="caution">
    <text evidence="1">The sequence shown here is derived from an EMBL/GenBank/DDBJ whole genome shotgun (WGS) entry which is preliminary data.</text>
</comment>
<evidence type="ECO:0000313" key="1">
    <source>
        <dbReference type="EMBL" id="KYG03960.1"/>
    </source>
</evidence>
<accession>A0A150TH12</accession>
<reference evidence="1 2" key="1">
    <citation type="submission" date="2014-02" db="EMBL/GenBank/DDBJ databases">
        <title>The small core and large imbalanced accessory genome model reveals a collaborative survival strategy of Sorangium cellulosum strains in nature.</title>
        <authorList>
            <person name="Han K."/>
            <person name="Peng R."/>
            <person name="Blom J."/>
            <person name="Li Y.-Z."/>
        </authorList>
    </citation>
    <scope>NUCLEOTIDE SEQUENCE [LARGE SCALE GENOMIC DNA]</scope>
    <source>
        <strain evidence="1 2">So0007-03</strain>
    </source>
</reference>
<gene>
    <name evidence="1" type="ORF">BE21_49250</name>
</gene>
<name>A0A150TH12_SORCE</name>